<name>A0ABY8IQH2_9HYPH</name>
<dbReference type="Pfam" id="PF14415">
    <property type="entry name" value="DUF4424"/>
    <property type="match status" value="1"/>
</dbReference>
<keyword evidence="4" id="KW-1185">Reference proteome</keyword>
<keyword evidence="3" id="KW-0614">Plasmid</keyword>
<dbReference type="Gene3D" id="2.60.40.3680">
    <property type="match status" value="2"/>
</dbReference>
<accession>A0ABY8IQH2</accession>
<evidence type="ECO:0000256" key="1">
    <source>
        <dbReference type="SAM" id="SignalP"/>
    </source>
</evidence>
<dbReference type="Proteomes" id="UP000318939">
    <property type="component" value="Plasmid unnamed1"/>
</dbReference>
<evidence type="ECO:0000313" key="3">
    <source>
        <dbReference type="EMBL" id="WFS25964.1"/>
    </source>
</evidence>
<evidence type="ECO:0000313" key="4">
    <source>
        <dbReference type="Proteomes" id="UP000318939"/>
    </source>
</evidence>
<reference evidence="3 4" key="1">
    <citation type="journal article" date="2019" name="Phytopathology">
        <title>A Novel Group of Rhizobium tumorigenes-Like Agrobacteria Associated with Crown Gall Disease of Rhododendron and Blueberry.</title>
        <authorList>
            <person name="Kuzmanovic N."/>
            <person name="Behrens P."/>
            <person name="Idczak E."/>
            <person name="Wagner S."/>
            <person name="Gotz M."/>
            <person name="Sproer C."/>
            <person name="Bunk B."/>
            <person name="Overmann J."/>
            <person name="Smalla K."/>
        </authorList>
    </citation>
    <scope>NUCLEOTIDE SEQUENCE [LARGE SCALE GENOMIC DNA]</scope>
    <source>
        <strain evidence="4">rho-6.2</strain>
    </source>
</reference>
<proteinExistence type="predicted"/>
<feature type="domain" description="DUF4424" evidence="2">
    <location>
        <begin position="21"/>
        <end position="334"/>
    </location>
</feature>
<dbReference type="EMBL" id="CP117268">
    <property type="protein sequence ID" value="WFS25964.1"/>
    <property type="molecule type" value="Genomic_DNA"/>
</dbReference>
<reference evidence="3 4" key="2">
    <citation type="journal article" date="2023" name="MicrobiologyOpen">
        <title>Genomics of the tumorigenes clade of the family Rhizobiaceae and description of Rhizobium rhododendri sp. nov.</title>
        <authorList>
            <person name="Kuzmanovic N."/>
            <person name="diCenzo G.C."/>
            <person name="Bunk B."/>
            <person name="Sproeer C."/>
            <person name="Fruehling A."/>
            <person name="Neumann-Schaal M."/>
            <person name="Overmann J."/>
            <person name="Smalla K."/>
        </authorList>
    </citation>
    <scope>NUCLEOTIDE SEQUENCE [LARGE SCALE GENOMIC DNA]</scope>
    <source>
        <strain evidence="4">rho-6.2</strain>
        <plasmid evidence="3 4">unnamed1</plasmid>
    </source>
</reference>
<dbReference type="RefSeq" id="WP_142831191.1">
    <property type="nucleotide sequence ID" value="NZ_CP117268.1"/>
</dbReference>
<dbReference type="InterPro" id="IPR025538">
    <property type="entry name" value="DUF4424"/>
</dbReference>
<evidence type="ECO:0000259" key="2">
    <source>
        <dbReference type="Pfam" id="PF14415"/>
    </source>
</evidence>
<protein>
    <submittedName>
        <fullName evidence="3">DUF4424 domain-containing protein</fullName>
    </submittedName>
</protein>
<organism evidence="3 4">
    <name type="scientific">Rhizobium rhododendri</name>
    <dbReference type="NCBI Taxonomy" id="2506430"/>
    <lineage>
        <taxon>Bacteria</taxon>
        <taxon>Pseudomonadati</taxon>
        <taxon>Pseudomonadota</taxon>
        <taxon>Alphaproteobacteria</taxon>
        <taxon>Hyphomicrobiales</taxon>
        <taxon>Rhizobiaceae</taxon>
        <taxon>Rhizobium/Agrobacterium group</taxon>
        <taxon>Rhizobium</taxon>
    </lineage>
</organism>
<feature type="chain" id="PRO_5046055293" evidence="1">
    <location>
        <begin position="21"/>
        <end position="342"/>
    </location>
</feature>
<keyword evidence="1" id="KW-0732">Signal</keyword>
<gene>
    <name evidence="3" type="ORF">PR018_20835</name>
</gene>
<feature type="signal peptide" evidence="1">
    <location>
        <begin position="1"/>
        <end position="20"/>
    </location>
</feature>
<sequence>MRNKAVVCLFVLVSSSTAFCDDSSATLGAGGLVLQKTDKVTIVSEDLYLSLNSIRVSYRFRNVANTDFTTTIAFPMPDFVGGGSNSTTVVPDPASDNFMKFQTLVDGQPIEAQLEQRAFLAADGVADIEITERLKALHIPLVPTVEATQEAISKLTNAQRKNLVENNFVDTGDAGDYGGQSQTLYPVWTLRSKYWRNQTFPVGREIAVQQTYVPVLGSQSSLSFGSPDMDADRIKSYREKFCTDAAFTKAAHTLYSKAADDNGKSFQSFEQYLSYVIKSGGNWAGPIGSYRLVVDKGDPKTLVSFCGDGVKKIGPTQFELKSQNYKPERDIDILLLRTVPVD</sequence>
<geneLocation type="plasmid" evidence="3 4">
    <name>unnamed1</name>
</geneLocation>